<accession>A0A0P9D8D4</accession>
<organism evidence="2 3">
    <name type="scientific">Kouleothrix aurantiaca</name>
    <dbReference type="NCBI Taxonomy" id="186479"/>
    <lineage>
        <taxon>Bacteria</taxon>
        <taxon>Bacillati</taxon>
        <taxon>Chloroflexota</taxon>
        <taxon>Chloroflexia</taxon>
        <taxon>Chloroflexales</taxon>
        <taxon>Roseiflexineae</taxon>
        <taxon>Roseiflexaceae</taxon>
        <taxon>Kouleothrix</taxon>
    </lineage>
</organism>
<proteinExistence type="predicted"/>
<sequence>MDDTTRNNTIKQLDHVWHVAPRPHTTPNSPLSPAKAFVASATYQLIGSLIEQQNACNAALVHACQALAASDDQRQNELQNQLHNLQVQLQNFNVQTMNLARRAELIEQHLADIDEAETALAARLVQLELRLNEREATRA</sequence>
<evidence type="ECO:0000313" key="3">
    <source>
        <dbReference type="Proteomes" id="UP000050509"/>
    </source>
</evidence>
<gene>
    <name evidence="2" type="ORF">SE17_36165</name>
</gene>
<comment type="caution">
    <text evidence="2">The sequence shown here is derived from an EMBL/GenBank/DDBJ whole genome shotgun (WGS) entry which is preliminary data.</text>
</comment>
<protein>
    <submittedName>
        <fullName evidence="2">Uncharacterized protein</fullName>
    </submittedName>
</protein>
<reference evidence="2 3" key="1">
    <citation type="submission" date="2015-09" db="EMBL/GenBank/DDBJ databases">
        <title>Draft genome sequence of Kouleothrix aurantiaca JCM 19913.</title>
        <authorList>
            <person name="Hemp J."/>
        </authorList>
    </citation>
    <scope>NUCLEOTIDE SEQUENCE [LARGE SCALE GENOMIC DNA]</scope>
    <source>
        <strain evidence="2 3">COM-B</strain>
    </source>
</reference>
<name>A0A0P9D8D4_9CHLR</name>
<evidence type="ECO:0000256" key="1">
    <source>
        <dbReference type="SAM" id="Coils"/>
    </source>
</evidence>
<dbReference type="AlphaFoldDB" id="A0A0P9D8D4"/>
<feature type="coiled-coil region" evidence="1">
    <location>
        <begin position="68"/>
        <end position="95"/>
    </location>
</feature>
<dbReference type="Proteomes" id="UP000050509">
    <property type="component" value="Unassembled WGS sequence"/>
</dbReference>
<keyword evidence="1" id="KW-0175">Coiled coil</keyword>
<keyword evidence="3" id="KW-1185">Reference proteome</keyword>
<evidence type="ECO:0000313" key="2">
    <source>
        <dbReference type="EMBL" id="KPV48792.1"/>
    </source>
</evidence>
<dbReference type="EMBL" id="LJCR01002392">
    <property type="protein sequence ID" value="KPV48792.1"/>
    <property type="molecule type" value="Genomic_DNA"/>
</dbReference>